<proteinExistence type="predicted"/>
<dbReference type="Proteomes" id="UP000800039">
    <property type="component" value="Unassembled WGS sequence"/>
</dbReference>
<accession>A0A9P4GIG8</accession>
<dbReference type="GeneID" id="63843842"/>
<evidence type="ECO:0000313" key="2">
    <source>
        <dbReference type="EMBL" id="KAF1845829.1"/>
    </source>
</evidence>
<dbReference type="AlphaFoldDB" id="A0A9P4GIG8"/>
<sequence>MRRGVESSLPTTGSRAMAGMQEPERTESMRVRPGTAFTFVPTIALALAATSSLFEYRGRGREESQARAWATVSNELRNVKGAGAIGDCCTTLKRGHDTGTKREGCSRLYLPMRRPPTRRGCLKPERGTKTRQTQCAVQRCWARMGSGDQFNRSWDRVWSYLWLISGVRS</sequence>
<dbReference type="RefSeq" id="XP_040788392.1">
    <property type="nucleotide sequence ID" value="XM_040926591.1"/>
</dbReference>
<dbReference type="EMBL" id="ML976616">
    <property type="protein sequence ID" value="KAF1845829.1"/>
    <property type="molecule type" value="Genomic_DNA"/>
</dbReference>
<reference evidence="2" key="1">
    <citation type="submission" date="2020-01" db="EMBL/GenBank/DDBJ databases">
        <authorList>
            <consortium name="DOE Joint Genome Institute"/>
            <person name="Haridas S."/>
            <person name="Albert R."/>
            <person name="Binder M."/>
            <person name="Bloem J."/>
            <person name="Labutti K."/>
            <person name="Salamov A."/>
            <person name="Andreopoulos B."/>
            <person name="Baker S.E."/>
            <person name="Barry K."/>
            <person name="Bills G."/>
            <person name="Bluhm B.H."/>
            <person name="Cannon C."/>
            <person name="Castanera R."/>
            <person name="Culley D.E."/>
            <person name="Daum C."/>
            <person name="Ezra D."/>
            <person name="Gonzalez J.B."/>
            <person name="Henrissat B."/>
            <person name="Kuo A."/>
            <person name="Liang C."/>
            <person name="Lipzen A."/>
            <person name="Lutzoni F."/>
            <person name="Magnuson J."/>
            <person name="Mondo S."/>
            <person name="Nolan M."/>
            <person name="Ohm R."/>
            <person name="Pangilinan J."/>
            <person name="Park H.-J."/>
            <person name="Ramirez L."/>
            <person name="Alfaro M."/>
            <person name="Sun H."/>
            <person name="Tritt A."/>
            <person name="Yoshinaga Y."/>
            <person name="Zwiers L.-H."/>
            <person name="Turgeon B.G."/>
            <person name="Goodwin S.B."/>
            <person name="Spatafora J.W."/>
            <person name="Crous P.W."/>
            <person name="Grigoriev I.V."/>
        </authorList>
    </citation>
    <scope>NUCLEOTIDE SEQUENCE</scope>
    <source>
        <strain evidence="2">CBS 394.84</strain>
    </source>
</reference>
<evidence type="ECO:0000313" key="3">
    <source>
        <dbReference type="Proteomes" id="UP000800039"/>
    </source>
</evidence>
<feature type="region of interest" description="Disordered" evidence="1">
    <location>
        <begin position="1"/>
        <end position="29"/>
    </location>
</feature>
<keyword evidence="3" id="KW-1185">Reference proteome</keyword>
<comment type="caution">
    <text evidence="2">The sequence shown here is derived from an EMBL/GenBank/DDBJ whole genome shotgun (WGS) entry which is preliminary data.</text>
</comment>
<protein>
    <submittedName>
        <fullName evidence="2">Uncharacterized protein</fullName>
    </submittedName>
</protein>
<name>A0A9P4GIG8_9PLEO</name>
<gene>
    <name evidence="2" type="ORF">K460DRAFT_115859</name>
</gene>
<organism evidence="2 3">
    <name type="scientific">Cucurbitaria berberidis CBS 394.84</name>
    <dbReference type="NCBI Taxonomy" id="1168544"/>
    <lineage>
        <taxon>Eukaryota</taxon>
        <taxon>Fungi</taxon>
        <taxon>Dikarya</taxon>
        <taxon>Ascomycota</taxon>
        <taxon>Pezizomycotina</taxon>
        <taxon>Dothideomycetes</taxon>
        <taxon>Pleosporomycetidae</taxon>
        <taxon>Pleosporales</taxon>
        <taxon>Pleosporineae</taxon>
        <taxon>Cucurbitariaceae</taxon>
        <taxon>Cucurbitaria</taxon>
    </lineage>
</organism>
<evidence type="ECO:0000256" key="1">
    <source>
        <dbReference type="SAM" id="MobiDB-lite"/>
    </source>
</evidence>